<gene>
    <name evidence="1" type="ORF">DB31_4743</name>
</gene>
<evidence type="ECO:0008006" key="3">
    <source>
        <dbReference type="Google" id="ProtNLM"/>
    </source>
</evidence>
<dbReference type="NCBIfam" id="TIGR02265">
    <property type="entry name" value="Mxa_TIGR02265"/>
    <property type="match status" value="1"/>
</dbReference>
<dbReference type="Proteomes" id="UP000028725">
    <property type="component" value="Unassembled WGS sequence"/>
</dbReference>
<evidence type="ECO:0000313" key="1">
    <source>
        <dbReference type="EMBL" id="KFE60830.1"/>
    </source>
</evidence>
<sequence length="180" mass="20416">MSAPVSGRVTQGSFFEGLFVRALGAEGAFADALRAVGVDVRRIQPGYPIEVWNEALEVAWKQCFAHLDRESAYRELGRQMAYGFARTLVGRVVDVSLPLLGPERFVQRIPSLNKLDSYEYQVRVEPLGERHFRVHYWNDPDAKPDFMAGLFEVGLRKTGVQPVVTVTKREPKAFELEMSW</sequence>
<comment type="caution">
    <text evidence="1">The sequence shown here is derived from an EMBL/GenBank/DDBJ whole genome shotgun (WGS) entry which is preliminary data.</text>
</comment>
<accession>A0A085VZG7</accession>
<evidence type="ECO:0000313" key="2">
    <source>
        <dbReference type="Proteomes" id="UP000028725"/>
    </source>
</evidence>
<name>A0A085VZG7_9BACT</name>
<keyword evidence="2" id="KW-1185">Reference proteome</keyword>
<dbReference type="InterPro" id="IPR011751">
    <property type="entry name" value="Mxa_paralog_2265"/>
</dbReference>
<proteinExistence type="predicted"/>
<dbReference type="OrthoDB" id="5512162at2"/>
<dbReference type="STRING" id="394096.DB31_4743"/>
<protein>
    <recommendedName>
        <fullName evidence="3">DUF2378 family protein</fullName>
    </recommendedName>
</protein>
<dbReference type="AlphaFoldDB" id="A0A085VZG7"/>
<dbReference type="EMBL" id="JMCB01000028">
    <property type="protein sequence ID" value="KFE60830.1"/>
    <property type="molecule type" value="Genomic_DNA"/>
</dbReference>
<reference evidence="1 2" key="1">
    <citation type="submission" date="2014-04" db="EMBL/GenBank/DDBJ databases">
        <title>Genome assembly of Hyalangium minutum DSM 14724.</title>
        <authorList>
            <person name="Sharma G."/>
            <person name="Subramanian S."/>
        </authorList>
    </citation>
    <scope>NUCLEOTIDE SEQUENCE [LARGE SCALE GENOMIC DNA]</scope>
    <source>
        <strain evidence="1 2">DSM 14724</strain>
    </source>
</reference>
<dbReference type="RefSeq" id="WP_044198806.1">
    <property type="nucleotide sequence ID" value="NZ_JMCB01000028.1"/>
</dbReference>
<organism evidence="1 2">
    <name type="scientific">Hyalangium minutum</name>
    <dbReference type="NCBI Taxonomy" id="394096"/>
    <lineage>
        <taxon>Bacteria</taxon>
        <taxon>Pseudomonadati</taxon>
        <taxon>Myxococcota</taxon>
        <taxon>Myxococcia</taxon>
        <taxon>Myxococcales</taxon>
        <taxon>Cystobacterineae</taxon>
        <taxon>Archangiaceae</taxon>
        <taxon>Hyalangium</taxon>
    </lineage>
</organism>
<dbReference type="Pfam" id="PF09536">
    <property type="entry name" value="DUF2378"/>
    <property type="match status" value="1"/>
</dbReference>